<protein>
    <submittedName>
        <fullName evidence="23">Receptor-like protein 12</fullName>
    </submittedName>
</protein>
<evidence type="ECO:0000256" key="16">
    <source>
        <dbReference type="ARBA" id="ARBA00023170"/>
    </source>
</evidence>
<dbReference type="GO" id="GO:0005886">
    <property type="term" value="C:plasma membrane"/>
    <property type="evidence" value="ECO:0007669"/>
    <property type="project" value="UniProtKB-SubCell"/>
</dbReference>
<dbReference type="FunFam" id="3.80.10.10:FF:000095">
    <property type="entry name" value="LRR receptor-like serine/threonine-protein kinase GSO1"/>
    <property type="match status" value="1"/>
</dbReference>
<feature type="domain" description="Leucine-rich repeat-containing N-terminal plant-type" evidence="20">
    <location>
        <begin position="40"/>
        <end position="80"/>
    </location>
</feature>
<gene>
    <name evidence="23" type="primary">LOC106761007</name>
</gene>
<evidence type="ECO:0000256" key="13">
    <source>
        <dbReference type="ARBA" id="ARBA00022989"/>
    </source>
</evidence>
<dbReference type="Gene3D" id="3.80.10.10">
    <property type="entry name" value="Ribonuclease Inhibitor"/>
    <property type="match status" value="5"/>
</dbReference>
<evidence type="ECO:0000256" key="2">
    <source>
        <dbReference type="ARBA" id="ARBA00004191"/>
    </source>
</evidence>
<evidence type="ECO:0000256" key="4">
    <source>
        <dbReference type="ARBA" id="ARBA00009592"/>
    </source>
</evidence>
<keyword evidence="10" id="KW-0732">Signal</keyword>
<evidence type="ECO:0000256" key="15">
    <source>
        <dbReference type="ARBA" id="ARBA00023157"/>
    </source>
</evidence>
<keyword evidence="7" id="KW-0964">Secreted</keyword>
<feature type="domain" description="Disease resistance R13L4/SHOC-2-like LRR" evidence="21">
    <location>
        <begin position="100"/>
        <end position="367"/>
    </location>
</feature>
<dbReference type="GeneID" id="106761007"/>
<evidence type="ECO:0000313" key="22">
    <source>
        <dbReference type="Proteomes" id="UP000087766"/>
    </source>
</evidence>
<evidence type="ECO:0000259" key="21">
    <source>
        <dbReference type="Pfam" id="PF23598"/>
    </source>
</evidence>
<dbReference type="Pfam" id="PF08263">
    <property type="entry name" value="LRRNT_2"/>
    <property type="match status" value="1"/>
</dbReference>
<evidence type="ECO:0000256" key="19">
    <source>
        <dbReference type="SAM" id="Phobius"/>
    </source>
</evidence>
<keyword evidence="9 19" id="KW-0812">Transmembrane</keyword>
<dbReference type="KEGG" id="vra:106761007"/>
<dbReference type="InterPro" id="IPR013210">
    <property type="entry name" value="LRR_N_plant-typ"/>
</dbReference>
<evidence type="ECO:0000256" key="6">
    <source>
        <dbReference type="ARBA" id="ARBA00022512"/>
    </source>
</evidence>
<sequence length="976" mass="110800">MDSYFIRFLFAISVWFLHFQVSILGFISQSQNSHVTCIARERRALLNVKQSLRDDYGILSTWRYDENNEDCCKWRGVECDNETGHVLMLQLQHLSGFFNLASLIELQNIQHLDVTFCDFSNSQIPENMGSFKNLRYLNLSWSTFAASIPHSLGNLSKLEYFDLRCSYGISGEIPSELGNLVSLRYLDLSDNDFRGEIPGQLRNLTQLRYLDLWEIGLSGEIPFRVGNLPFLQTLRLGGDFDLSTKDAKWLSSLSSLDTLGLDSLPLSSSHYWLKSIRELVPNLRELKLVSCSLSDHNISSLFHFHSNLSTSLSFLDLYNNMLTSSTFSLLFNLHYLMILDLSENNMTSSIFQGNLNFSSKLRELYLSNCGLTDKSFLVPSASTCFTSLSYLDLSNNQLCGEIPKNIGLPQELVYLHLEENYLAGDITELHLTNLSKLEVLDLTDNSLSLKFSNTWIPPFQLFRLGLGSCKLGPSFPSWLQTQNRLEFLDISHGEINDFVPEWFWNKLRFISRLNMSHNNLKGTIPNLPIKLTDDIGTFIFLSLNQLDGEIPAFLSQANTLDLSGNKISDLSMFLCIKSTTKSMQTLDLSNNQITGQLPNCWEHLKGSLKFLNLKNNKLSGRIPHSMGTLVNLEALVLRNNSLIGELPFTLKNCTRLAVLDVGENLLSGAIPSWIGENMQKLNILSLRSNNFSGSVPDQICYLRQIRLLDLSMNHLSRGIPTCLRNLTAMMGRGVVEFGTEKLYRMSSRFITYEKEETNVLFMWKGQDHEFRNAEYLLKSIDISSNELTGEIPKELRYLLGLVSVNLSRNNLSREIPREIGNLDSLEFLDLSRNELSGRIPSTLANIDRLTVLDLSNNNLSGRIPWGRQLQTFEASSFEGNIGLCGQQLNRSCPEDKTAKQTQGEAVDSENDNSDIHGGLYMSLGLGFFTGFWGLLAPILLWRPWRFTYITFLNRLVEYILLMVEVNVGKCHRWLEG</sequence>
<dbReference type="AlphaFoldDB" id="A0A1S3U1Q3"/>
<comment type="similarity">
    <text evidence="18">Belongs to the polygalacturonase-inhibiting protein family.</text>
</comment>
<keyword evidence="5" id="KW-1003">Cell membrane</keyword>
<keyword evidence="15" id="KW-1015">Disulfide bond</keyword>
<dbReference type="SUPFAM" id="SSF52047">
    <property type="entry name" value="RNI-like"/>
    <property type="match status" value="1"/>
</dbReference>
<dbReference type="SMART" id="SM00369">
    <property type="entry name" value="LRR_TYP"/>
    <property type="match status" value="9"/>
</dbReference>
<evidence type="ECO:0000259" key="20">
    <source>
        <dbReference type="Pfam" id="PF08263"/>
    </source>
</evidence>
<evidence type="ECO:0000256" key="10">
    <source>
        <dbReference type="ARBA" id="ARBA00022729"/>
    </source>
</evidence>
<dbReference type="GO" id="GO:0009653">
    <property type="term" value="P:anatomical structure morphogenesis"/>
    <property type="evidence" value="ECO:0007669"/>
    <property type="project" value="UniProtKB-ARBA"/>
</dbReference>
<evidence type="ECO:0000256" key="12">
    <source>
        <dbReference type="ARBA" id="ARBA00022821"/>
    </source>
</evidence>
<keyword evidence="8" id="KW-0433">Leucine-rich repeat</keyword>
<keyword evidence="6" id="KW-0134">Cell wall</keyword>
<dbReference type="OrthoDB" id="1706571at2759"/>
<keyword evidence="13 19" id="KW-1133">Transmembrane helix</keyword>
<evidence type="ECO:0000256" key="7">
    <source>
        <dbReference type="ARBA" id="ARBA00022525"/>
    </source>
</evidence>
<evidence type="ECO:0000256" key="14">
    <source>
        <dbReference type="ARBA" id="ARBA00023136"/>
    </source>
</evidence>
<dbReference type="FunFam" id="3.80.10.10:FF:001347">
    <property type="entry name" value="LRR receptor-like serine/threonine-protein kinase GSO2"/>
    <property type="match status" value="1"/>
</dbReference>
<evidence type="ECO:0000256" key="17">
    <source>
        <dbReference type="ARBA" id="ARBA00023180"/>
    </source>
</evidence>
<dbReference type="PRINTS" id="PR00019">
    <property type="entry name" value="LEURICHRPT"/>
</dbReference>
<reference evidence="22" key="1">
    <citation type="journal article" date="2014" name="Nat. Commun.">
        <title>Genome sequence of mungbean and insights into evolution within Vigna species.</title>
        <authorList>
            <person name="Kang Y.J."/>
            <person name="Kim S.K."/>
            <person name="Kim M.Y."/>
            <person name="Lestari P."/>
            <person name="Kim K.H."/>
            <person name="Ha B.K."/>
            <person name="Jun T.H."/>
            <person name="Hwang W.J."/>
            <person name="Lee T."/>
            <person name="Lee J."/>
            <person name="Shim S."/>
            <person name="Yoon M.Y."/>
            <person name="Jang Y.E."/>
            <person name="Han K.S."/>
            <person name="Taeprayoon P."/>
            <person name="Yoon N."/>
            <person name="Somta P."/>
            <person name="Tanya P."/>
            <person name="Kim K.S."/>
            <person name="Gwag J.G."/>
            <person name="Moon J.K."/>
            <person name="Lee Y.H."/>
            <person name="Park B.S."/>
            <person name="Bombarely A."/>
            <person name="Doyle J.J."/>
            <person name="Jackson S.A."/>
            <person name="Schafleitner R."/>
            <person name="Srinives P."/>
            <person name="Varshney R.K."/>
            <person name="Lee S.H."/>
        </authorList>
    </citation>
    <scope>NUCLEOTIDE SEQUENCE [LARGE SCALE GENOMIC DNA]</scope>
    <source>
        <strain evidence="22">cv. VC1973A</strain>
    </source>
</reference>
<evidence type="ECO:0000256" key="5">
    <source>
        <dbReference type="ARBA" id="ARBA00022475"/>
    </source>
</evidence>
<dbReference type="PROSITE" id="PS51450">
    <property type="entry name" value="LRR"/>
    <property type="match status" value="1"/>
</dbReference>
<reference evidence="23" key="2">
    <citation type="submission" date="2025-08" db="UniProtKB">
        <authorList>
            <consortium name="RefSeq"/>
        </authorList>
    </citation>
    <scope>IDENTIFICATION</scope>
    <source>
        <tissue evidence="23">Leaf</tissue>
    </source>
</reference>
<dbReference type="RefSeq" id="XP_014499963.1">
    <property type="nucleotide sequence ID" value="XM_014644477.1"/>
</dbReference>
<keyword evidence="14 19" id="KW-0472">Membrane</keyword>
<comment type="similarity">
    <text evidence="4">Belongs to the RLP family.</text>
</comment>
<dbReference type="FunFam" id="3.80.10.10:FF:000400">
    <property type="entry name" value="Nuclear pore complex protein NUP107"/>
    <property type="match status" value="1"/>
</dbReference>
<dbReference type="Pfam" id="PF13855">
    <property type="entry name" value="LRR_8"/>
    <property type="match status" value="1"/>
</dbReference>
<dbReference type="InterPro" id="IPR046956">
    <property type="entry name" value="RLP23-like"/>
</dbReference>
<dbReference type="InterPro" id="IPR001611">
    <property type="entry name" value="Leu-rich_rpt"/>
</dbReference>
<keyword evidence="12" id="KW-0611">Plant defense</keyword>
<dbReference type="GO" id="GO:0099402">
    <property type="term" value="P:plant organ development"/>
    <property type="evidence" value="ECO:0007669"/>
    <property type="project" value="UniProtKB-ARBA"/>
</dbReference>
<name>A0A1S3U1Q3_VIGRR</name>
<dbReference type="Proteomes" id="UP000087766">
    <property type="component" value="Chromosome 1"/>
</dbReference>
<evidence type="ECO:0000256" key="1">
    <source>
        <dbReference type="ARBA" id="ARBA00004170"/>
    </source>
</evidence>
<evidence type="ECO:0000256" key="3">
    <source>
        <dbReference type="ARBA" id="ARBA00004251"/>
    </source>
</evidence>
<keyword evidence="11" id="KW-0677">Repeat</keyword>
<evidence type="ECO:0000256" key="11">
    <source>
        <dbReference type="ARBA" id="ARBA00022737"/>
    </source>
</evidence>
<dbReference type="PANTHER" id="PTHR48063:SF98">
    <property type="entry name" value="LRR RECEPTOR-LIKE SERINE_THREONINE-PROTEIN KINASE FLS2"/>
    <property type="match status" value="1"/>
</dbReference>
<feature type="transmembrane region" description="Helical" evidence="19">
    <location>
        <begin position="919"/>
        <end position="941"/>
    </location>
</feature>
<dbReference type="Pfam" id="PF00560">
    <property type="entry name" value="LRR_1"/>
    <property type="match status" value="7"/>
</dbReference>
<accession>A0A1S3U1Q3</accession>
<evidence type="ECO:0000256" key="18">
    <source>
        <dbReference type="ARBA" id="ARBA00038043"/>
    </source>
</evidence>
<dbReference type="GO" id="GO:0006952">
    <property type="term" value="P:defense response"/>
    <property type="evidence" value="ECO:0007669"/>
    <property type="project" value="UniProtKB-KW"/>
</dbReference>
<keyword evidence="16" id="KW-0675">Receptor</keyword>
<dbReference type="FunFam" id="3.80.10.10:FF:000111">
    <property type="entry name" value="LRR receptor-like serine/threonine-protein kinase ERECTA"/>
    <property type="match status" value="1"/>
</dbReference>
<evidence type="ECO:0000313" key="23">
    <source>
        <dbReference type="RefSeq" id="XP_014499963.1"/>
    </source>
</evidence>
<dbReference type="InterPro" id="IPR032675">
    <property type="entry name" value="LRR_dom_sf"/>
</dbReference>
<dbReference type="InterPro" id="IPR055414">
    <property type="entry name" value="LRR_R13L4/SHOC2-like"/>
</dbReference>
<proteinExistence type="inferred from homology"/>
<dbReference type="PANTHER" id="PTHR48063">
    <property type="entry name" value="LRR RECEPTOR-LIKE KINASE"/>
    <property type="match status" value="1"/>
</dbReference>
<dbReference type="SUPFAM" id="SSF52058">
    <property type="entry name" value="L domain-like"/>
    <property type="match status" value="2"/>
</dbReference>
<evidence type="ECO:0000256" key="9">
    <source>
        <dbReference type="ARBA" id="ARBA00022692"/>
    </source>
</evidence>
<dbReference type="InterPro" id="IPR003591">
    <property type="entry name" value="Leu-rich_rpt_typical-subtyp"/>
</dbReference>
<keyword evidence="22" id="KW-1185">Reference proteome</keyword>
<organism evidence="22 23">
    <name type="scientific">Vigna radiata var. radiata</name>
    <name type="common">Mung bean</name>
    <name type="synonym">Phaseolus aureus</name>
    <dbReference type="NCBI Taxonomy" id="3916"/>
    <lineage>
        <taxon>Eukaryota</taxon>
        <taxon>Viridiplantae</taxon>
        <taxon>Streptophyta</taxon>
        <taxon>Embryophyta</taxon>
        <taxon>Tracheophyta</taxon>
        <taxon>Spermatophyta</taxon>
        <taxon>Magnoliopsida</taxon>
        <taxon>eudicotyledons</taxon>
        <taxon>Gunneridae</taxon>
        <taxon>Pentapetalae</taxon>
        <taxon>rosids</taxon>
        <taxon>fabids</taxon>
        <taxon>Fabales</taxon>
        <taxon>Fabaceae</taxon>
        <taxon>Papilionoideae</taxon>
        <taxon>50 kb inversion clade</taxon>
        <taxon>NPAAA clade</taxon>
        <taxon>indigoferoid/millettioid clade</taxon>
        <taxon>Phaseoleae</taxon>
        <taxon>Vigna</taxon>
    </lineage>
</organism>
<keyword evidence="17" id="KW-0325">Glycoprotein</keyword>
<comment type="subcellular location">
    <subcellularLocation>
        <location evidence="3">Cell membrane</location>
        <topology evidence="3">Single-pass type I membrane protein</topology>
    </subcellularLocation>
    <subcellularLocation>
        <location evidence="1">Membrane</location>
        <topology evidence="1">Peripheral membrane protein</topology>
    </subcellularLocation>
    <subcellularLocation>
        <location evidence="2">Secreted</location>
        <location evidence="2">Cell wall</location>
    </subcellularLocation>
</comment>
<evidence type="ECO:0000256" key="8">
    <source>
        <dbReference type="ARBA" id="ARBA00022614"/>
    </source>
</evidence>
<dbReference type="Pfam" id="PF23598">
    <property type="entry name" value="LRR_14"/>
    <property type="match status" value="1"/>
</dbReference>